<dbReference type="AlphaFoldDB" id="A0AAV5WP49"/>
<gene>
    <name evidence="1" type="ORF">PFISCL1PPCAC_24707</name>
</gene>
<accession>A0AAV5WP49</accession>
<proteinExistence type="predicted"/>
<dbReference type="EMBL" id="BTSY01000006">
    <property type="protein sequence ID" value="GMT33410.1"/>
    <property type="molecule type" value="Genomic_DNA"/>
</dbReference>
<name>A0AAV5WP49_9BILA</name>
<reference evidence="1" key="1">
    <citation type="submission" date="2023-10" db="EMBL/GenBank/DDBJ databases">
        <title>Genome assembly of Pristionchus species.</title>
        <authorList>
            <person name="Yoshida K."/>
            <person name="Sommer R.J."/>
        </authorList>
    </citation>
    <scope>NUCLEOTIDE SEQUENCE</scope>
    <source>
        <strain evidence="1">RS5133</strain>
    </source>
</reference>
<comment type="caution">
    <text evidence="1">The sequence shown here is derived from an EMBL/GenBank/DDBJ whole genome shotgun (WGS) entry which is preliminary data.</text>
</comment>
<organism evidence="1 2">
    <name type="scientific">Pristionchus fissidentatus</name>
    <dbReference type="NCBI Taxonomy" id="1538716"/>
    <lineage>
        <taxon>Eukaryota</taxon>
        <taxon>Metazoa</taxon>
        <taxon>Ecdysozoa</taxon>
        <taxon>Nematoda</taxon>
        <taxon>Chromadorea</taxon>
        <taxon>Rhabditida</taxon>
        <taxon>Rhabditina</taxon>
        <taxon>Diplogasteromorpha</taxon>
        <taxon>Diplogasteroidea</taxon>
        <taxon>Neodiplogasteridae</taxon>
        <taxon>Pristionchus</taxon>
    </lineage>
</organism>
<feature type="non-terminal residue" evidence="1">
    <location>
        <position position="114"/>
    </location>
</feature>
<evidence type="ECO:0000313" key="1">
    <source>
        <dbReference type="EMBL" id="GMT33410.1"/>
    </source>
</evidence>
<evidence type="ECO:0000313" key="2">
    <source>
        <dbReference type="Proteomes" id="UP001432322"/>
    </source>
</evidence>
<evidence type="ECO:0008006" key="3">
    <source>
        <dbReference type="Google" id="ProtNLM"/>
    </source>
</evidence>
<keyword evidence="2" id="KW-1185">Reference proteome</keyword>
<sequence>MQMQKVKEGFVGNPSFPPFLLVVSGFRAMLRLSIFLLFLLSTVISVERQYPSQCETCTEILTYILMEFSSKPVLTSEVMKGLEAYCLNHIGGRESMCNDFMNVLGEGELLELLW</sequence>
<protein>
    <recommendedName>
        <fullName evidence="3">Saposin B-type domain-containing protein</fullName>
    </recommendedName>
</protein>
<dbReference type="Proteomes" id="UP001432322">
    <property type="component" value="Unassembled WGS sequence"/>
</dbReference>